<dbReference type="Proteomes" id="UP000272025">
    <property type="component" value="Unassembled WGS sequence"/>
</dbReference>
<protein>
    <submittedName>
        <fullName evidence="1">Uncharacterized protein</fullName>
    </submittedName>
</protein>
<dbReference type="AlphaFoldDB" id="A0A3N2PYR6"/>
<evidence type="ECO:0000313" key="2">
    <source>
        <dbReference type="Proteomes" id="UP000272025"/>
    </source>
</evidence>
<dbReference type="RefSeq" id="XP_028467475.1">
    <property type="nucleotide sequence ID" value="XM_028614064.1"/>
</dbReference>
<evidence type="ECO:0000313" key="1">
    <source>
        <dbReference type="EMBL" id="ROT39669.1"/>
    </source>
</evidence>
<reference evidence="1 2" key="1">
    <citation type="journal article" date="2018" name="Mol. Ecol.">
        <title>The obligate alkalophilic soda-lake fungus Sodiomyces alkalinus has shifted to a protein diet.</title>
        <authorList>
            <person name="Grum-Grzhimaylo A.A."/>
            <person name="Falkoski D.L."/>
            <person name="van den Heuvel J."/>
            <person name="Valero-Jimenez C.A."/>
            <person name="Min B."/>
            <person name="Choi I.G."/>
            <person name="Lipzen A."/>
            <person name="Daum C.G."/>
            <person name="Aanen D.K."/>
            <person name="Tsang A."/>
            <person name="Henrissat B."/>
            <person name="Bilanenko E.N."/>
            <person name="de Vries R.P."/>
            <person name="van Kan J.A.L."/>
            <person name="Grigoriev I.V."/>
            <person name="Debets A.J.M."/>
        </authorList>
    </citation>
    <scope>NUCLEOTIDE SEQUENCE [LARGE SCALE GENOMIC DNA]</scope>
    <source>
        <strain evidence="1 2">F11</strain>
    </source>
</reference>
<dbReference type="GeneID" id="39582542"/>
<name>A0A3N2PYR6_SODAK</name>
<gene>
    <name evidence="1" type="ORF">SODALDRAFT_358078</name>
</gene>
<dbReference type="EMBL" id="ML119053">
    <property type="protein sequence ID" value="ROT39669.1"/>
    <property type="molecule type" value="Genomic_DNA"/>
</dbReference>
<keyword evidence="2" id="KW-1185">Reference proteome</keyword>
<organism evidence="1 2">
    <name type="scientific">Sodiomyces alkalinus (strain CBS 110278 / VKM F-3762 / F11)</name>
    <name type="common">Alkaliphilic filamentous fungus</name>
    <dbReference type="NCBI Taxonomy" id="1314773"/>
    <lineage>
        <taxon>Eukaryota</taxon>
        <taxon>Fungi</taxon>
        <taxon>Dikarya</taxon>
        <taxon>Ascomycota</taxon>
        <taxon>Pezizomycotina</taxon>
        <taxon>Sordariomycetes</taxon>
        <taxon>Hypocreomycetidae</taxon>
        <taxon>Glomerellales</taxon>
        <taxon>Plectosphaerellaceae</taxon>
        <taxon>Sodiomyces</taxon>
    </lineage>
</organism>
<proteinExistence type="predicted"/>
<accession>A0A3N2PYR6</accession>
<sequence length="158" mass="17446">MNTYLRIISSRLAKVHYHPIESFRALGRHQEEAKKIKLLPPSVGSQICRSKTAPNLLQRRATGDEASATRWSLSRRLLSGRNANLVAATTSHWESQGPGPWNAVEREAASSTENPATIFPPSSRPSVHQLRTPATNKGVLQLPRDVTNWVYLNTGSVA</sequence>